<gene>
    <name evidence="10" type="ORF">IG193_07080</name>
</gene>
<dbReference type="PANTHER" id="PTHR30038">
    <property type="entry name" value="ALDEHYDE FERREDOXIN OXIDOREDUCTASE"/>
    <property type="match status" value="1"/>
</dbReference>
<evidence type="ECO:0000259" key="9">
    <source>
        <dbReference type="SMART" id="SM00790"/>
    </source>
</evidence>
<keyword evidence="11" id="KW-1185">Reference proteome</keyword>
<evidence type="ECO:0000313" key="10">
    <source>
        <dbReference type="EMBL" id="QOJ78512.1"/>
    </source>
</evidence>
<dbReference type="Gene3D" id="1.10.599.10">
    <property type="entry name" value="Aldehyde Ferredoxin Oxidoreductase Protein, subunit A, domain 3"/>
    <property type="match status" value="1"/>
</dbReference>
<dbReference type="InterPro" id="IPR013983">
    <property type="entry name" value="Ald_Fedxn_OxRdtase_N"/>
</dbReference>
<keyword evidence="4" id="KW-0479">Metal-binding</keyword>
<keyword evidence="5" id="KW-0560">Oxidoreductase</keyword>
<dbReference type="PANTHER" id="PTHR30038:SF5">
    <property type="entry name" value="ALDEHYDE FERREDOXIN OXIDOREDUCTASE"/>
    <property type="match status" value="1"/>
</dbReference>
<feature type="domain" description="Aldehyde ferredoxin oxidoreductase N-terminal" evidence="9">
    <location>
        <begin position="4"/>
        <end position="206"/>
    </location>
</feature>
<dbReference type="Gene3D" id="3.60.9.10">
    <property type="entry name" value="Aldehyde ferredoxin oxidoreductase, N-terminal domain"/>
    <property type="match status" value="1"/>
</dbReference>
<dbReference type="SUPFAM" id="SSF48310">
    <property type="entry name" value="Aldehyde ferredoxin oxidoreductase, C-terminal domains"/>
    <property type="match status" value="1"/>
</dbReference>
<dbReference type="Proteomes" id="UP000594121">
    <property type="component" value="Chromosome"/>
</dbReference>
<dbReference type="SMART" id="SM00790">
    <property type="entry name" value="AFOR_N"/>
    <property type="match status" value="1"/>
</dbReference>
<protein>
    <submittedName>
        <fullName evidence="10">Aldehyde ferredoxin oxidoreductase family protein</fullName>
    </submittedName>
</protein>
<accession>A0A7L9FGS6</accession>
<dbReference type="Pfam" id="PF01314">
    <property type="entry name" value="AFOR_C"/>
    <property type="match status" value="1"/>
</dbReference>
<evidence type="ECO:0000256" key="1">
    <source>
        <dbReference type="ARBA" id="ARBA00001966"/>
    </source>
</evidence>
<keyword evidence="3" id="KW-0004">4Fe-4S</keyword>
<dbReference type="GO" id="GO:0051539">
    <property type="term" value="F:4 iron, 4 sulfur cluster binding"/>
    <property type="evidence" value="ECO:0007669"/>
    <property type="project" value="UniProtKB-KW"/>
</dbReference>
<comment type="similarity">
    <text evidence="2">Belongs to the AOR/FOR family.</text>
</comment>
<evidence type="ECO:0000256" key="5">
    <source>
        <dbReference type="ARBA" id="ARBA00023002"/>
    </source>
</evidence>
<dbReference type="InParanoid" id="A0A7L9FGS6"/>
<dbReference type="Gene3D" id="1.10.569.10">
    <property type="entry name" value="Aldehyde Ferredoxin Oxidoreductase Protein, subunit A, domain 2"/>
    <property type="match status" value="1"/>
</dbReference>
<evidence type="ECO:0000256" key="7">
    <source>
        <dbReference type="ARBA" id="ARBA00023014"/>
    </source>
</evidence>
<dbReference type="InterPro" id="IPR001203">
    <property type="entry name" value="OxRdtase_Ald_Fedxn_C"/>
</dbReference>
<dbReference type="GO" id="GO:0046872">
    <property type="term" value="F:metal ion binding"/>
    <property type="evidence" value="ECO:0007669"/>
    <property type="project" value="UniProtKB-KW"/>
</dbReference>
<dbReference type="SUPFAM" id="SSF56228">
    <property type="entry name" value="Aldehyde ferredoxin oxidoreductase, N-terminal domain"/>
    <property type="match status" value="1"/>
</dbReference>
<evidence type="ECO:0000256" key="3">
    <source>
        <dbReference type="ARBA" id="ARBA00022485"/>
    </source>
</evidence>
<comment type="cofactor">
    <cofactor evidence="1">
        <name>[4Fe-4S] cluster</name>
        <dbReference type="ChEBI" id="CHEBI:49883"/>
    </cofactor>
</comment>
<dbReference type="Pfam" id="PF02730">
    <property type="entry name" value="AFOR_N"/>
    <property type="match status" value="1"/>
</dbReference>
<proteinExistence type="inferred from homology"/>
<dbReference type="EMBL" id="CP062310">
    <property type="protein sequence ID" value="QOJ78512.1"/>
    <property type="molecule type" value="Genomic_DNA"/>
</dbReference>
<dbReference type="GeneID" id="59149646"/>
<dbReference type="InterPro" id="IPR036503">
    <property type="entry name" value="Ald_Fedxn_OxRdtase_N_sf"/>
</dbReference>
<reference evidence="10 11" key="1">
    <citation type="submission" date="2020-10" db="EMBL/GenBank/DDBJ databases">
        <title>Thermofilum lucidum 3507LT sp. nov. a novel member of Thermofilaceae family isolated from Chile hot spring, and proposal of description order Thermofilales.</title>
        <authorList>
            <person name="Zayulina K.S."/>
            <person name="Elcheninov A.G."/>
            <person name="Toshchakov S.V."/>
            <person name="Kublanov I.V."/>
        </authorList>
    </citation>
    <scope>NUCLEOTIDE SEQUENCE [LARGE SCALE GENOMIC DNA]</scope>
    <source>
        <strain evidence="10 11">3507LT</strain>
    </source>
</reference>
<comment type="cofactor">
    <cofactor evidence="8">
        <name>tungstopterin</name>
        <dbReference type="ChEBI" id="CHEBI:30402"/>
    </cofactor>
</comment>
<dbReference type="InterPro" id="IPR013985">
    <property type="entry name" value="Ald_Fedxn_OxRdtase_dom3"/>
</dbReference>
<dbReference type="RefSeq" id="WP_192818484.1">
    <property type="nucleotide sequence ID" value="NZ_CP062310.1"/>
</dbReference>
<keyword evidence="6" id="KW-0408">Iron</keyword>
<evidence type="ECO:0000256" key="6">
    <source>
        <dbReference type="ARBA" id="ARBA00023004"/>
    </source>
</evidence>
<evidence type="ECO:0000313" key="11">
    <source>
        <dbReference type="Proteomes" id="UP000594121"/>
    </source>
</evidence>
<evidence type="ECO:0000256" key="8">
    <source>
        <dbReference type="ARBA" id="ARBA00049934"/>
    </source>
</evidence>
<evidence type="ECO:0000256" key="2">
    <source>
        <dbReference type="ARBA" id="ARBA00011032"/>
    </source>
</evidence>
<name>A0A7L9FGS6_9CREN</name>
<sequence length="612" mass="67793">MKGWNGKILWVDLASKEVKVQEYSGDFAQKYIGGRGFAARLLWDHLTPGVDPLSPENILVVAAGPLTGLPGPSTGKLVVAAKSPLTHGYGDGNIGSKAAVYMRYSGFDAVAITGRSDKPIYVHISDGKVEFYPADDLWGKDTFSSERVLTSRHGKNAGVLLIGPAGENLVKLATIISQEGRSGGRPGIGAVMGSKNLKALVFSGERAPEVHDLDEYRKIAARAYAEIKKKPGYSFWMRQGTMMTIQWSQANSVLPTYNFSEGVFEDSEKIDGNAMEKVKVGQRGCPNCNMTCGNYIYDDQGEISELDYENVAMLGSNIGLGDLRKIARLNRLADMWGVDTIGLGSVLGFAAEASEKKLISEKVEWGDFEAFVKLSEDIVYRRGELGRLLGEGVEYASQRMGAEDIAVHVKGLSVSAYDCHTAPAMALSYGVSSVGAHHKDAWVISWEVAHGRFEYSRAKAEKVLELQKIRGGLFETLVSCRLPWVEVGLELEWYVNLFNSATGLKWKFEDFMVVAERVLNLIRAFWVREYTAEGRRWNRLLDYPPRKWFTKPLTRGPFKGARLDAQRYDEMLGAYYNLIGWDHRGIPRASTLEKLGLGDVRCGLEKFTALTY</sequence>
<dbReference type="InterPro" id="IPR051919">
    <property type="entry name" value="W-dependent_AOR"/>
</dbReference>
<dbReference type="GO" id="GO:0009055">
    <property type="term" value="F:electron transfer activity"/>
    <property type="evidence" value="ECO:0007669"/>
    <property type="project" value="InterPro"/>
</dbReference>
<dbReference type="AlphaFoldDB" id="A0A7L9FGS6"/>
<dbReference type="InterPro" id="IPR013984">
    <property type="entry name" value="Ald_Fedxn_OxRdtase_dom2"/>
</dbReference>
<dbReference type="KEGG" id="thel:IG193_07080"/>
<keyword evidence="7" id="KW-0411">Iron-sulfur</keyword>
<evidence type="ECO:0000256" key="4">
    <source>
        <dbReference type="ARBA" id="ARBA00022723"/>
    </source>
</evidence>
<dbReference type="GO" id="GO:0016625">
    <property type="term" value="F:oxidoreductase activity, acting on the aldehyde or oxo group of donors, iron-sulfur protein as acceptor"/>
    <property type="evidence" value="ECO:0007669"/>
    <property type="project" value="InterPro"/>
</dbReference>
<organism evidence="10 11">
    <name type="scientific">Infirmifilum lucidum</name>
    <dbReference type="NCBI Taxonomy" id="2776706"/>
    <lineage>
        <taxon>Archaea</taxon>
        <taxon>Thermoproteota</taxon>
        <taxon>Thermoprotei</taxon>
        <taxon>Thermofilales</taxon>
        <taxon>Thermofilaceae</taxon>
        <taxon>Infirmifilum</taxon>
    </lineage>
</organism>
<dbReference type="InterPro" id="IPR036021">
    <property type="entry name" value="Tungsten_al_ferr_oxy-like_C"/>
</dbReference>